<dbReference type="OrthoDB" id="192832at2759"/>
<dbReference type="SUPFAM" id="SSF49899">
    <property type="entry name" value="Concanavalin A-like lectins/glucanases"/>
    <property type="match status" value="1"/>
</dbReference>
<keyword evidence="2" id="KW-0732">Signal</keyword>
<dbReference type="Gene3D" id="2.60.120.200">
    <property type="match status" value="1"/>
</dbReference>
<protein>
    <submittedName>
        <fullName evidence="4">Beta-1,3-1,4-glucanase</fullName>
    </submittedName>
</protein>
<evidence type="ECO:0000256" key="2">
    <source>
        <dbReference type="SAM" id="SignalP"/>
    </source>
</evidence>
<organism evidence="4 5">
    <name type="scientific">Delitschia confertaspora ATCC 74209</name>
    <dbReference type="NCBI Taxonomy" id="1513339"/>
    <lineage>
        <taxon>Eukaryota</taxon>
        <taxon>Fungi</taxon>
        <taxon>Dikarya</taxon>
        <taxon>Ascomycota</taxon>
        <taxon>Pezizomycotina</taxon>
        <taxon>Dothideomycetes</taxon>
        <taxon>Pleosporomycetidae</taxon>
        <taxon>Pleosporales</taxon>
        <taxon>Delitschiaceae</taxon>
        <taxon>Delitschia</taxon>
    </lineage>
</organism>
<accession>A0A9P4JK16</accession>
<sequence>MPSTPFLTLALATTLFLNPAVATYKIVDDYTSNTSDFFSLFNFFTEPDPTQGFVSYQPYSSAVASKLIGRMPDNSIYIGVDYTTKLSVAFNSPGRASIRIEGKKSYNWGLMIADIWHMPDSTCGNWPAMWLLGSGPWPHGGEVDILEGVNDAVRNVVTLHTGEGCVVDRMEGGGTASESNSTSYMTRKSGCGGTAPKGSFGDEFNKKKGGIWALQVESDAIKIWYFARNSTPRDLSGGKPDPDKWGKPDMDFRAGGCDIGKAFKKLSIMFNITFCGENAGKTAWSTWTGCQQSTKKTTCEEFVGATPHAFDQAYFLINNIKLFQK</sequence>
<dbReference type="EMBL" id="ML994133">
    <property type="protein sequence ID" value="KAF2198574.1"/>
    <property type="molecule type" value="Genomic_DNA"/>
</dbReference>
<dbReference type="PANTHER" id="PTHR10963">
    <property type="entry name" value="GLYCOSYL HYDROLASE-RELATED"/>
    <property type="match status" value="1"/>
</dbReference>
<keyword evidence="5" id="KW-1185">Reference proteome</keyword>
<reference evidence="4" key="1">
    <citation type="journal article" date="2020" name="Stud. Mycol.">
        <title>101 Dothideomycetes genomes: a test case for predicting lifestyles and emergence of pathogens.</title>
        <authorList>
            <person name="Haridas S."/>
            <person name="Albert R."/>
            <person name="Binder M."/>
            <person name="Bloem J."/>
            <person name="Labutti K."/>
            <person name="Salamov A."/>
            <person name="Andreopoulos B."/>
            <person name="Baker S."/>
            <person name="Barry K."/>
            <person name="Bills G."/>
            <person name="Bluhm B."/>
            <person name="Cannon C."/>
            <person name="Castanera R."/>
            <person name="Culley D."/>
            <person name="Daum C."/>
            <person name="Ezra D."/>
            <person name="Gonzalez J."/>
            <person name="Henrissat B."/>
            <person name="Kuo A."/>
            <person name="Liang C."/>
            <person name="Lipzen A."/>
            <person name="Lutzoni F."/>
            <person name="Magnuson J."/>
            <person name="Mondo S."/>
            <person name="Nolan M."/>
            <person name="Ohm R."/>
            <person name="Pangilinan J."/>
            <person name="Park H.-J."/>
            <person name="Ramirez L."/>
            <person name="Alfaro M."/>
            <person name="Sun H."/>
            <person name="Tritt A."/>
            <person name="Yoshinaga Y."/>
            <person name="Zwiers L.-H."/>
            <person name="Turgeon B."/>
            <person name="Goodwin S."/>
            <person name="Spatafora J."/>
            <person name="Crous P."/>
            <person name="Grigoriev I."/>
        </authorList>
    </citation>
    <scope>NUCLEOTIDE SEQUENCE</scope>
    <source>
        <strain evidence="4">ATCC 74209</strain>
    </source>
</reference>
<feature type="region of interest" description="Disordered" evidence="1">
    <location>
        <begin position="170"/>
        <end position="190"/>
    </location>
</feature>
<evidence type="ECO:0000259" key="3">
    <source>
        <dbReference type="PROSITE" id="PS51762"/>
    </source>
</evidence>
<dbReference type="InterPro" id="IPR000757">
    <property type="entry name" value="Beta-glucanase-like"/>
</dbReference>
<dbReference type="PROSITE" id="PS51762">
    <property type="entry name" value="GH16_2"/>
    <property type="match status" value="1"/>
</dbReference>
<name>A0A9P4JK16_9PLEO</name>
<proteinExistence type="predicted"/>
<gene>
    <name evidence="4" type="ORF">GQ43DRAFT_378306</name>
</gene>
<dbReference type="GO" id="GO:0004553">
    <property type="term" value="F:hydrolase activity, hydrolyzing O-glycosyl compounds"/>
    <property type="evidence" value="ECO:0007669"/>
    <property type="project" value="InterPro"/>
</dbReference>
<feature type="domain" description="GH16" evidence="3">
    <location>
        <begin position="28"/>
        <end position="268"/>
    </location>
</feature>
<dbReference type="PANTHER" id="PTHR10963:SF24">
    <property type="entry name" value="GLYCOSIDASE C21B10.07-RELATED"/>
    <property type="match status" value="1"/>
</dbReference>
<dbReference type="Pfam" id="PF26113">
    <property type="entry name" value="GH16_XgeA"/>
    <property type="match status" value="1"/>
</dbReference>
<dbReference type="AlphaFoldDB" id="A0A9P4JK16"/>
<feature type="chain" id="PRO_5040370199" evidence="2">
    <location>
        <begin position="23"/>
        <end position="325"/>
    </location>
</feature>
<comment type="caution">
    <text evidence="4">The sequence shown here is derived from an EMBL/GenBank/DDBJ whole genome shotgun (WGS) entry which is preliminary data.</text>
</comment>
<feature type="compositionally biased region" description="Polar residues" evidence="1">
    <location>
        <begin position="176"/>
        <end position="186"/>
    </location>
</feature>
<feature type="signal peptide" evidence="2">
    <location>
        <begin position="1"/>
        <end position="22"/>
    </location>
</feature>
<dbReference type="Proteomes" id="UP000799536">
    <property type="component" value="Unassembled WGS sequence"/>
</dbReference>
<dbReference type="CDD" id="cd02181">
    <property type="entry name" value="GH16_fungal_Lam16A_glucanase"/>
    <property type="match status" value="1"/>
</dbReference>
<dbReference type="InterPro" id="IPR050546">
    <property type="entry name" value="Glycosyl_Hydrlase_16"/>
</dbReference>
<dbReference type="InterPro" id="IPR013320">
    <property type="entry name" value="ConA-like_dom_sf"/>
</dbReference>
<dbReference type="GO" id="GO:0009251">
    <property type="term" value="P:glucan catabolic process"/>
    <property type="evidence" value="ECO:0007669"/>
    <property type="project" value="TreeGrafter"/>
</dbReference>
<evidence type="ECO:0000313" key="5">
    <source>
        <dbReference type="Proteomes" id="UP000799536"/>
    </source>
</evidence>
<evidence type="ECO:0000256" key="1">
    <source>
        <dbReference type="SAM" id="MobiDB-lite"/>
    </source>
</evidence>
<evidence type="ECO:0000313" key="4">
    <source>
        <dbReference type="EMBL" id="KAF2198574.1"/>
    </source>
</evidence>